<reference evidence="4" key="1">
    <citation type="submission" date="2018-10" db="EMBL/GenBank/DDBJ databases">
        <title>Schaedlerella arabinophila gen. nov. sp. nov., isolated from the mouse intestinal tract and comparative analysis with the genome of the closely related altered Schaedler flora strain ASF502.</title>
        <authorList>
            <person name="Miyake S."/>
            <person name="Soh M."/>
            <person name="Seedorf H."/>
        </authorList>
    </citation>
    <scope>NUCLEOTIDE SEQUENCE [LARGE SCALE GENOMIC DNA]</scope>
    <source>
        <strain evidence="4">DSM 106076</strain>
    </source>
</reference>
<dbReference type="PANTHER" id="PTHR36455">
    <property type="match status" value="1"/>
</dbReference>
<evidence type="ECO:0000313" key="6">
    <source>
        <dbReference type="EMBL" id="RRK35053.1"/>
    </source>
</evidence>
<dbReference type="AlphaFoldDB" id="A0A3R8JUI5"/>
<organism evidence="4 7">
    <name type="scientific">Schaedlerella arabinosiphila</name>
    <dbReference type="NCBI Taxonomy" id="2044587"/>
    <lineage>
        <taxon>Bacteria</taxon>
        <taxon>Bacillati</taxon>
        <taxon>Bacillota</taxon>
        <taxon>Clostridia</taxon>
        <taxon>Lachnospirales</taxon>
        <taxon>Lachnospiraceae</taxon>
        <taxon>Schaedlerella</taxon>
    </lineage>
</organism>
<proteinExistence type="predicted"/>
<comment type="caution">
    <text evidence="4">The sequence shown here is derived from an EMBL/GenBank/DDBJ whole genome shotgun (WGS) entry which is preliminary data.</text>
</comment>
<dbReference type="EMBL" id="RHJS01000002">
    <property type="protein sequence ID" value="RRK34988.1"/>
    <property type="molecule type" value="Genomic_DNA"/>
</dbReference>
<evidence type="ECO:0000313" key="3">
    <source>
        <dbReference type="EMBL" id="RRK34735.1"/>
    </source>
</evidence>
<protein>
    <submittedName>
        <fullName evidence="4">Transposase</fullName>
    </submittedName>
</protein>
<dbReference type="EMBL" id="RHJS01000002">
    <property type="protein sequence ID" value="RRK33501.1"/>
    <property type="molecule type" value="Genomic_DNA"/>
</dbReference>
<evidence type="ECO:0000313" key="5">
    <source>
        <dbReference type="EMBL" id="RRK35047.1"/>
    </source>
</evidence>
<accession>A0A3R8JUI5</accession>
<sequence>MLSMITQGAEHIFLACGATDFRKQIEGLAALVTLKYHLDPYSPVCVFLFCNKKRDCLKALRFEGGNGFLLATKKLLPDMRFQWPRTPDDIKDITAQQVRWLLEGLSIEQKYAHKPVKIQPEDTCF</sequence>
<dbReference type="Pfam" id="PF05717">
    <property type="entry name" value="TnpB_IS66"/>
    <property type="match status" value="1"/>
</dbReference>
<evidence type="ECO:0000313" key="4">
    <source>
        <dbReference type="EMBL" id="RRK34988.1"/>
    </source>
</evidence>
<dbReference type="EMBL" id="RHJS01000002">
    <property type="protein sequence ID" value="RRK33914.1"/>
    <property type="molecule type" value="Genomic_DNA"/>
</dbReference>
<dbReference type="EMBL" id="RHJS01000002">
    <property type="protein sequence ID" value="RRK35053.1"/>
    <property type="molecule type" value="Genomic_DNA"/>
</dbReference>
<dbReference type="EMBL" id="RHJS01000002">
    <property type="protein sequence ID" value="RRK34735.1"/>
    <property type="molecule type" value="Genomic_DNA"/>
</dbReference>
<dbReference type="PANTHER" id="PTHR36455:SF1">
    <property type="entry name" value="BLR8292 PROTEIN"/>
    <property type="match status" value="1"/>
</dbReference>
<evidence type="ECO:0000313" key="1">
    <source>
        <dbReference type="EMBL" id="RRK33501.1"/>
    </source>
</evidence>
<gene>
    <name evidence="1" type="ORF">EBB54_20730</name>
    <name evidence="2" type="ORF">EBB54_23065</name>
    <name evidence="3" type="ORF">EBB54_27875</name>
    <name evidence="4" type="ORF">EBB54_29370</name>
    <name evidence="5" type="ORF">EBB54_29725</name>
    <name evidence="6" type="ORF">EBB54_29760</name>
</gene>
<evidence type="ECO:0000313" key="7">
    <source>
        <dbReference type="Proteomes" id="UP000274920"/>
    </source>
</evidence>
<keyword evidence="7" id="KW-1185">Reference proteome</keyword>
<dbReference type="InterPro" id="IPR008878">
    <property type="entry name" value="Transposase_IS66_Orf2"/>
</dbReference>
<dbReference type="NCBIfam" id="NF033819">
    <property type="entry name" value="IS66_TnpB"/>
    <property type="match status" value="1"/>
</dbReference>
<evidence type="ECO:0000313" key="2">
    <source>
        <dbReference type="EMBL" id="RRK33914.1"/>
    </source>
</evidence>
<name>A0A3R8JUI5_9FIRM</name>
<dbReference type="Proteomes" id="UP000274920">
    <property type="component" value="Unassembled WGS sequence"/>
</dbReference>
<dbReference type="EMBL" id="RHJS01000002">
    <property type="protein sequence ID" value="RRK35047.1"/>
    <property type="molecule type" value="Genomic_DNA"/>
</dbReference>
<dbReference type="RefSeq" id="WP_125128754.1">
    <property type="nucleotide sequence ID" value="NZ_RHJS01000002.1"/>
</dbReference>